<dbReference type="PROSITE" id="PS00107">
    <property type="entry name" value="PROTEIN_KINASE_ATP"/>
    <property type="match status" value="1"/>
</dbReference>
<keyword evidence="3" id="KW-0723">Serine/threonine-protein kinase</keyword>
<dbReference type="EC" id="2.7.11.1" evidence="2"/>
<dbReference type="InterPro" id="IPR011993">
    <property type="entry name" value="PH-like_dom_sf"/>
</dbReference>
<dbReference type="PANTHER" id="PTHR48012:SF10">
    <property type="entry name" value="FI20177P1"/>
    <property type="match status" value="1"/>
</dbReference>
<feature type="region of interest" description="Disordered" evidence="11">
    <location>
        <begin position="186"/>
        <end position="262"/>
    </location>
</feature>
<sequence length="719" mass="80684">MASVAKSSQSSDYKVLKAGYLKKRSPRIVMGHHFWQTRYFVLKKHKESAKPTDLDVVIEYHKSSKDFREGKKPLGKMYCTYLKKVAYHPKGKRLKPGKFRIELDGDHVFYLQAATEDESNKWVEILAPLCSNFEGARQPVSKTITTVKYWKQEHIDLQTQGHTARKRTLSSVPSSVIDDLGQSRLASSSGISQSQSAAATPVEKPVQRGSFSGSPQQNGMKRSVSDPPLPAVSENKGGGRRRRDLSGKKRMMQNADADRKKREMELKLHREKEMAKNEKALIRMKEVCDMEKSDPEDFERLFRLVKTGKILRSPSGRAETKVTSKPAMFAVTVTSESGTTGTVPIQAKPEKKKKPRKRVGFAANIPEEEELKCPKITDVNDSDARDKQVEEIKAYLKKRYKLTDFHIGHLENRIIDLYDYGEDRANQELKELGQALGKRTWDLLGSIGQGGFGAVFKGRWRRQRAGQQNIIAIKIIDLEREEEEDIAIVNREIDALTKSQFCDQLTKYYGSGITGSELWIAMEFVDGGSVAGIIKKRAMTEEQIAVVCKDVILGLRYLLQDGGKIHRDIKGANILISTDGKVKLADFGASRTLSQTQAHKAATFIGSPYWMAPEIVQNKQYDGKIDVWSLGCTCIEMATQHPPNYNLPADKAILKIMTSPSPKLPAGFSTEFNEFVNKCLIKDTTLRPDLEALLKLPFIVNAPGNEVLAEARSEEKSSK</sequence>
<dbReference type="GO" id="GO:0004674">
    <property type="term" value="F:protein serine/threonine kinase activity"/>
    <property type="evidence" value="ECO:0007669"/>
    <property type="project" value="UniProtKB-KW"/>
</dbReference>
<dbReference type="PROSITE" id="PS50011">
    <property type="entry name" value="PROTEIN_KINASE_DOM"/>
    <property type="match status" value="1"/>
</dbReference>
<dbReference type="InterPro" id="IPR050629">
    <property type="entry name" value="STE20/SPS1-PAK"/>
</dbReference>
<evidence type="ECO:0000256" key="9">
    <source>
        <dbReference type="ARBA" id="ARBA00048679"/>
    </source>
</evidence>
<keyword evidence="4" id="KW-0808">Transferase</keyword>
<dbReference type="EMBL" id="HBIV01036081">
    <property type="protein sequence ID" value="CAE0673988.1"/>
    <property type="molecule type" value="Transcribed_RNA"/>
</dbReference>
<comment type="catalytic activity">
    <reaction evidence="8">
        <text>L-threonyl-[protein] + ATP = O-phospho-L-threonyl-[protein] + ADP + H(+)</text>
        <dbReference type="Rhea" id="RHEA:46608"/>
        <dbReference type="Rhea" id="RHEA-COMP:11060"/>
        <dbReference type="Rhea" id="RHEA-COMP:11605"/>
        <dbReference type="ChEBI" id="CHEBI:15378"/>
        <dbReference type="ChEBI" id="CHEBI:30013"/>
        <dbReference type="ChEBI" id="CHEBI:30616"/>
        <dbReference type="ChEBI" id="CHEBI:61977"/>
        <dbReference type="ChEBI" id="CHEBI:456216"/>
        <dbReference type="EC" id="2.7.11.1"/>
    </reaction>
</comment>
<dbReference type="Pfam" id="PF00169">
    <property type="entry name" value="PH"/>
    <property type="match status" value="1"/>
</dbReference>
<evidence type="ECO:0000313" key="14">
    <source>
        <dbReference type="EMBL" id="CAE0673988.1"/>
    </source>
</evidence>
<evidence type="ECO:0000256" key="8">
    <source>
        <dbReference type="ARBA" id="ARBA00047899"/>
    </source>
</evidence>
<evidence type="ECO:0000256" key="5">
    <source>
        <dbReference type="ARBA" id="ARBA00022741"/>
    </source>
</evidence>
<evidence type="ECO:0000256" key="1">
    <source>
        <dbReference type="ARBA" id="ARBA00008874"/>
    </source>
</evidence>
<dbReference type="InterPro" id="IPR011009">
    <property type="entry name" value="Kinase-like_dom_sf"/>
</dbReference>
<keyword evidence="7 10" id="KW-0067">ATP-binding</keyword>
<dbReference type="InterPro" id="IPR017441">
    <property type="entry name" value="Protein_kinase_ATP_BS"/>
</dbReference>
<comment type="catalytic activity">
    <reaction evidence="9">
        <text>L-seryl-[protein] + ATP = O-phospho-L-seryl-[protein] + ADP + H(+)</text>
        <dbReference type="Rhea" id="RHEA:17989"/>
        <dbReference type="Rhea" id="RHEA-COMP:9863"/>
        <dbReference type="Rhea" id="RHEA-COMP:11604"/>
        <dbReference type="ChEBI" id="CHEBI:15378"/>
        <dbReference type="ChEBI" id="CHEBI:29999"/>
        <dbReference type="ChEBI" id="CHEBI:30616"/>
        <dbReference type="ChEBI" id="CHEBI:83421"/>
        <dbReference type="ChEBI" id="CHEBI:456216"/>
        <dbReference type="EC" id="2.7.11.1"/>
    </reaction>
</comment>
<proteinExistence type="inferred from homology"/>
<dbReference type="AlphaFoldDB" id="A0A7S3Z794"/>
<evidence type="ECO:0000256" key="3">
    <source>
        <dbReference type="ARBA" id="ARBA00022527"/>
    </source>
</evidence>
<evidence type="ECO:0000256" key="10">
    <source>
        <dbReference type="PROSITE-ProRule" id="PRU10141"/>
    </source>
</evidence>
<evidence type="ECO:0000259" key="12">
    <source>
        <dbReference type="PROSITE" id="PS50003"/>
    </source>
</evidence>
<keyword evidence="5 10" id="KW-0547">Nucleotide-binding</keyword>
<dbReference type="GO" id="GO:0005737">
    <property type="term" value="C:cytoplasm"/>
    <property type="evidence" value="ECO:0007669"/>
    <property type="project" value="TreeGrafter"/>
</dbReference>
<dbReference type="CDD" id="cd00821">
    <property type="entry name" value="PH"/>
    <property type="match status" value="1"/>
</dbReference>
<evidence type="ECO:0000256" key="2">
    <source>
        <dbReference type="ARBA" id="ARBA00012513"/>
    </source>
</evidence>
<dbReference type="PANTHER" id="PTHR48012">
    <property type="entry name" value="STERILE20-LIKE KINASE, ISOFORM B-RELATED"/>
    <property type="match status" value="1"/>
</dbReference>
<accession>A0A7S3Z794</accession>
<dbReference type="SMART" id="SM00220">
    <property type="entry name" value="S_TKc"/>
    <property type="match status" value="1"/>
</dbReference>
<reference evidence="14" key="1">
    <citation type="submission" date="2021-01" db="EMBL/GenBank/DDBJ databases">
        <authorList>
            <person name="Corre E."/>
            <person name="Pelletier E."/>
            <person name="Niang G."/>
            <person name="Scheremetjew M."/>
            <person name="Finn R."/>
            <person name="Kale V."/>
            <person name="Holt S."/>
            <person name="Cochrane G."/>
            <person name="Meng A."/>
            <person name="Brown T."/>
            <person name="Cohen L."/>
        </authorList>
    </citation>
    <scope>NUCLEOTIDE SEQUENCE</scope>
    <source>
        <strain evidence="14">CCCM811</strain>
    </source>
</reference>
<feature type="compositionally biased region" description="Low complexity" evidence="11">
    <location>
        <begin position="186"/>
        <end position="199"/>
    </location>
</feature>
<protein>
    <recommendedName>
        <fullName evidence="2">non-specific serine/threonine protein kinase</fullName>
        <ecNumber evidence="2">2.7.11.1</ecNumber>
    </recommendedName>
</protein>
<keyword evidence="6" id="KW-0418">Kinase</keyword>
<dbReference type="Pfam" id="PF00069">
    <property type="entry name" value="Pkinase"/>
    <property type="match status" value="1"/>
</dbReference>
<evidence type="ECO:0000256" key="6">
    <source>
        <dbReference type="ARBA" id="ARBA00022777"/>
    </source>
</evidence>
<feature type="binding site" evidence="10">
    <location>
        <position position="474"/>
    </location>
    <ligand>
        <name>ATP</name>
        <dbReference type="ChEBI" id="CHEBI:30616"/>
    </ligand>
</feature>
<evidence type="ECO:0000256" key="11">
    <source>
        <dbReference type="SAM" id="MobiDB-lite"/>
    </source>
</evidence>
<feature type="domain" description="PH" evidence="12">
    <location>
        <begin position="14"/>
        <end position="131"/>
    </location>
</feature>
<dbReference type="InterPro" id="IPR000719">
    <property type="entry name" value="Prot_kinase_dom"/>
</dbReference>
<gene>
    <name evidence="14" type="ORF">LGLO00237_LOCUS25762</name>
</gene>
<comment type="similarity">
    <text evidence="1">Belongs to the protein kinase superfamily. STE Ser/Thr protein kinase family. STE20 subfamily.</text>
</comment>
<feature type="compositionally biased region" description="Polar residues" evidence="11">
    <location>
        <begin position="209"/>
        <end position="220"/>
    </location>
</feature>
<dbReference type="SMART" id="SM00233">
    <property type="entry name" value="PH"/>
    <property type="match status" value="1"/>
</dbReference>
<name>A0A7S3Z794_9EUKA</name>
<feature type="compositionally biased region" description="Basic residues" evidence="11">
    <location>
        <begin position="238"/>
        <end position="251"/>
    </location>
</feature>
<dbReference type="InterPro" id="IPR001849">
    <property type="entry name" value="PH_domain"/>
</dbReference>
<organism evidence="14">
    <name type="scientific">Lotharella globosa</name>
    <dbReference type="NCBI Taxonomy" id="91324"/>
    <lineage>
        <taxon>Eukaryota</taxon>
        <taxon>Sar</taxon>
        <taxon>Rhizaria</taxon>
        <taxon>Cercozoa</taxon>
        <taxon>Chlorarachniophyceae</taxon>
        <taxon>Lotharella</taxon>
    </lineage>
</organism>
<dbReference type="Gene3D" id="1.10.510.10">
    <property type="entry name" value="Transferase(Phosphotransferase) domain 1"/>
    <property type="match status" value="1"/>
</dbReference>
<dbReference type="SUPFAM" id="SSF56112">
    <property type="entry name" value="Protein kinase-like (PK-like)"/>
    <property type="match status" value="1"/>
</dbReference>
<feature type="domain" description="Protein kinase" evidence="13">
    <location>
        <begin position="441"/>
        <end position="699"/>
    </location>
</feature>
<evidence type="ECO:0000259" key="13">
    <source>
        <dbReference type="PROSITE" id="PS50011"/>
    </source>
</evidence>
<evidence type="ECO:0000256" key="7">
    <source>
        <dbReference type="ARBA" id="ARBA00022840"/>
    </source>
</evidence>
<dbReference type="Gene3D" id="2.30.29.30">
    <property type="entry name" value="Pleckstrin-homology domain (PH domain)/Phosphotyrosine-binding domain (PTB)"/>
    <property type="match status" value="1"/>
</dbReference>
<dbReference type="PROSITE" id="PS50003">
    <property type="entry name" value="PH_DOMAIN"/>
    <property type="match status" value="1"/>
</dbReference>
<evidence type="ECO:0000256" key="4">
    <source>
        <dbReference type="ARBA" id="ARBA00022679"/>
    </source>
</evidence>
<dbReference type="SUPFAM" id="SSF50729">
    <property type="entry name" value="PH domain-like"/>
    <property type="match status" value="1"/>
</dbReference>
<dbReference type="GO" id="GO:0005524">
    <property type="term" value="F:ATP binding"/>
    <property type="evidence" value="ECO:0007669"/>
    <property type="project" value="UniProtKB-UniRule"/>
</dbReference>